<feature type="domain" description="Lipoyl-binding" evidence="6">
    <location>
        <begin position="1"/>
        <end position="76"/>
    </location>
</feature>
<proteinExistence type="predicted"/>
<evidence type="ECO:0000313" key="7">
    <source>
        <dbReference type="EMBL" id="PIP19498.1"/>
    </source>
</evidence>
<organism evidence="7 8">
    <name type="scientific">Candidatus Sherwoodlollariibacterium unditelluris</name>
    <dbReference type="NCBI Taxonomy" id="1974757"/>
    <lineage>
        <taxon>Bacteria</taxon>
        <taxon>Pseudomonadati</taxon>
        <taxon>Candidatus Omnitrophota</taxon>
        <taxon>Candidatus Sherwoodlollariibacterium</taxon>
    </lineage>
</organism>
<dbReference type="PANTHER" id="PTHR43178">
    <property type="entry name" value="DIHYDROLIPOAMIDE ACETYLTRANSFERASE COMPONENT OF PYRUVATE DEHYDROGENASE COMPLEX"/>
    <property type="match status" value="1"/>
</dbReference>
<protein>
    <recommendedName>
        <fullName evidence="6">Lipoyl-binding domain-containing protein</fullName>
    </recommendedName>
</protein>
<evidence type="ECO:0000256" key="1">
    <source>
        <dbReference type="ARBA" id="ARBA00001938"/>
    </source>
</evidence>
<dbReference type="GO" id="GO:0016407">
    <property type="term" value="F:acetyltransferase activity"/>
    <property type="evidence" value="ECO:0007669"/>
    <property type="project" value="TreeGrafter"/>
</dbReference>
<name>A0A2G9YJT6_9BACT</name>
<keyword evidence="3" id="KW-0808">Transferase</keyword>
<comment type="caution">
    <text evidence="7">The sequence shown here is derived from an EMBL/GenBank/DDBJ whole genome shotgun (WGS) entry which is preliminary data.</text>
</comment>
<dbReference type="PROSITE" id="PS50968">
    <property type="entry name" value="BIOTINYL_LIPOYL"/>
    <property type="match status" value="1"/>
</dbReference>
<dbReference type="Proteomes" id="UP000231292">
    <property type="component" value="Unassembled WGS sequence"/>
</dbReference>
<dbReference type="AlphaFoldDB" id="A0A2G9YJT6"/>
<evidence type="ECO:0000256" key="3">
    <source>
        <dbReference type="ARBA" id="ARBA00022679"/>
    </source>
</evidence>
<dbReference type="Pfam" id="PF00364">
    <property type="entry name" value="Biotin_lipoyl"/>
    <property type="match status" value="1"/>
</dbReference>
<dbReference type="PROSITE" id="PS00189">
    <property type="entry name" value="LIPOYL"/>
    <property type="match status" value="1"/>
</dbReference>
<evidence type="ECO:0000256" key="5">
    <source>
        <dbReference type="ARBA" id="ARBA00023315"/>
    </source>
</evidence>
<evidence type="ECO:0000313" key="8">
    <source>
        <dbReference type="Proteomes" id="UP000231292"/>
    </source>
</evidence>
<gene>
    <name evidence="7" type="ORF">COX41_02550</name>
</gene>
<comment type="cofactor">
    <cofactor evidence="1">
        <name>(R)-lipoate</name>
        <dbReference type="ChEBI" id="CHEBI:83088"/>
    </cofactor>
</comment>
<dbReference type="InterPro" id="IPR050743">
    <property type="entry name" value="2-oxoacid_DH_E2_comp"/>
</dbReference>
<keyword evidence="4" id="KW-0450">Lipoyl</keyword>
<dbReference type="SUPFAM" id="SSF51230">
    <property type="entry name" value="Single hybrid motif"/>
    <property type="match status" value="1"/>
</dbReference>
<dbReference type="CDD" id="cd06849">
    <property type="entry name" value="lipoyl_domain"/>
    <property type="match status" value="1"/>
</dbReference>
<comment type="subunit">
    <text evidence="2">Forms a 24-polypeptide structural core with octahedral symmetry.</text>
</comment>
<evidence type="ECO:0000256" key="4">
    <source>
        <dbReference type="ARBA" id="ARBA00022823"/>
    </source>
</evidence>
<dbReference type="PANTHER" id="PTHR43178:SF5">
    <property type="entry name" value="LIPOAMIDE ACYLTRANSFERASE COMPONENT OF BRANCHED-CHAIN ALPHA-KETO ACID DEHYDROGENASE COMPLEX, MITOCHONDRIAL"/>
    <property type="match status" value="1"/>
</dbReference>
<dbReference type="GO" id="GO:0031405">
    <property type="term" value="F:lipoic acid binding"/>
    <property type="evidence" value="ECO:0007669"/>
    <property type="project" value="TreeGrafter"/>
</dbReference>
<dbReference type="GO" id="GO:0005737">
    <property type="term" value="C:cytoplasm"/>
    <property type="evidence" value="ECO:0007669"/>
    <property type="project" value="TreeGrafter"/>
</dbReference>
<evidence type="ECO:0000256" key="2">
    <source>
        <dbReference type="ARBA" id="ARBA00011484"/>
    </source>
</evidence>
<dbReference type="InterPro" id="IPR011053">
    <property type="entry name" value="Single_hybrid_motif"/>
</dbReference>
<dbReference type="EMBL" id="PCRK01000056">
    <property type="protein sequence ID" value="PIP19498.1"/>
    <property type="molecule type" value="Genomic_DNA"/>
</dbReference>
<dbReference type="Gene3D" id="2.40.50.100">
    <property type="match status" value="1"/>
</dbReference>
<accession>A0A2G9YJT6</accession>
<dbReference type="InterPro" id="IPR000089">
    <property type="entry name" value="Biotin_lipoyl"/>
</dbReference>
<keyword evidence="5" id="KW-0012">Acyltransferase</keyword>
<sequence length="78" mass="8314">MTKIVLPELGGGQKKATVSYWYFKVGEKVSEKDDLVELTTDKAAFNLPSPCSGTLTEIIIPVGEAAEVGITLGVIEES</sequence>
<reference evidence="7 8" key="1">
    <citation type="submission" date="2017-09" db="EMBL/GenBank/DDBJ databases">
        <title>Depth-based differentiation of microbial function through sediment-hosted aquifers and enrichment of novel symbionts in the deep terrestrial subsurface.</title>
        <authorList>
            <person name="Probst A.J."/>
            <person name="Ladd B."/>
            <person name="Jarett J.K."/>
            <person name="Geller-Mcgrath D.E."/>
            <person name="Sieber C.M."/>
            <person name="Emerson J.B."/>
            <person name="Anantharaman K."/>
            <person name="Thomas B.C."/>
            <person name="Malmstrom R."/>
            <person name="Stieglmeier M."/>
            <person name="Klingl A."/>
            <person name="Woyke T."/>
            <person name="Ryan C.M."/>
            <person name="Banfield J.F."/>
        </authorList>
    </citation>
    <scope>NUCLEOTIDE SEQUENCE [LARGE SCALE GENOMIC DNA]</scope>
    <source>
        <strain evidence="7">CG23_combo_of_CG06-09_8_20_14_all_41_10</strain>
    </source>
</reference>
<dbReference type="InterPro" id="IPR003016">
    <property type="entry name" value="2-oxoA_DH_lipoyl-BS"/>
</dbReference>
<evidence type="ECO:0000259" key="6">
    <source>
        <dbReference type="PROSITE" id="PS50968"/>
    </source>
</evidence>